<dbReference type="HOGENOM" id="CLU_1658357_0_0_0"/>
<reference evidence="3" key="1">
    <citation type="submission" date="2011-01" db="EMBL/GenBank/DDBJ databases">
        <title>Complete sequence of chromosome of Acidobacterium sp. MP5ACTX9.</title>
        <authorList>
            <consortium name="US DOE Joint Genome Institute"/>
            <person name="Lucas S."/>
            <person name="Copeland A."/>
            <person name="Lapidus A."/>
            <person name="Cheng J.-F."/>
            <person name="Goodwin L."/>
            <person name="Pitluck S."/>
            <person name="Teshima H."/>
            <person name="Detter J.C."/>
            <person name="Han C."/>
            <person name="Tapia R."/>
            <person name="Land M."/>
            <person name="Hauser L."/>
            <person name="Kyrpides N."/>
            <person name="Ivanova N."/>
            <person name="Ovchinnikova G."/>
            <person name="Pagani I."/>
            <person name="Rawat S.R."/>
            <person name="Mannisto M."/>
            <person name="Haggblom M.M."/>
            <person name="Woyke T."/>
        </authorList>
    </citation>
    <scope>NUCLEOTIDE SEQUENCE [LARGE SCALE GENOMIC DNA]</scope>
    <source>
        <strain evidence="3">MP5ACTX9</strain>
    </source>
</reference>
<sequence length="159" mass="17897">MARDNWISDAANKYGTHLQEKRSQQEMQRRAEERERERRERLSAERETEGGKLWAELQYILKGNVKQFNESYGDDVMRTEARADGPFKVKLGEPGGVEKIAALTYAPDVATLTWEIFGSNSGSLTVGLLLGERELQFMSGTAYVTTEAIAQQIIEALVP</sequence>
<name>E8X2N2_GRATM</name>
<gene>
    <name evidence="2" type="ordered locus">AciX9_3320</name>
</gene>
<dbReference type="AlphaFoldDB" id="E8X2N2"/>
<dbReference type="PaxDb" id="1198114-AciX9_3320"/>
<protein>
    <submittedName>
        <fullName evidence="2">Uncharacterized protein</fullName>
    </submittedName>
</protein>
<organism evidence="3">
    <name type="scientific">Granulicella tundricola (strain ATCC BAA-1859 / DSM 23138 / MP5ACTX9)</name>
    <dbReference type="NCBI Taxonomy" id="1198114"/>
    <lineage>
        <taxon>Bacteria</taxon>
        <taxon>Pseudomonadati</taxon>
        <taxon>Acidobacteriota</taxon>
        <taxon>Terriglobia</taxon>
        <taxon>Terriglobales</taxon>
        <taxon>Acidobacteriaceae</taxon>
        <taxon>Granulicella</taxon>
    </lineage>
</organism>
<dbReference type="EMBL" id="CP002480">
    <property type="protein sequence ID" value="ADW70329.1"/>
    <property type="molecule type" value="Genomic_DNA"/>
</dbReference>
<keyword evidence="3" id="KW-1185">Reference proteome</keyword>
<evidence type="ECO:0000256" key="1">
    <source>
        <dbReference type="SAM" id="MobiDB-lite"/>
    </source>
</evidence>
<evidence type="ECO:0000313" key="2">
    <source>
        <dbReference type="EMBL" id="ADW70329.1"/>
    </source>
</evidence>
<evidence type="ECO:0000313" key="3">
    <source>
        <dbReference type="Proteomes" id="UP000000343"/>
    </source>
</evidence>
<dbReference type="KEGG" id="acm:AciX9_3320"/>
<dbReference type="Proteomes" id="UP000000343">
    <property type="component" value="Chromosome"/>
</dbReference>
<feature type="region of interest" description="Disordered" evidence="1">
    <location>
        <begin position="1"/>
        <end position="47"/>
    </location>
</feature>
<feature type="compositionally biased region" description="Basic and acidic residues" evidence="1">
    <location>
        <begin position="18"/>
        <end position="47"/>
    </location>
</feature>
<dbReference type="RefSeq" id="WP_013581641.1">
    <property type="nucleotide sequence ID" value="NC_015064.1"/>
</dbReference>
<dbReference type="OrthoDB" id="121410at2"/>
<proteinExistence type="predicted"/>
<accession>E8X2N2</accession>